<dbReference type="InterPro" id="IPR009069">
    <property type="entry name" value="Cys_alpha_HP_mot_SF"/>
</dbReference>
<keyword evidence="5 6" id="KW-1015">Disulfide bond</keyword>
<dbReference type="GO" id="GO:0005758">
    <property type="term" value="C:mitochondrial intermembrane space"/>
    <property type="evidence" value="ECO:0007669"/>
    <property type="project" value="UniProtKB-SubCell"/>
</dbReference>
<comment type="subcellular location">
    <subcellularLocation>
        <location evidence="1">Mitochondrion intermembrane space</location>
    </subcellularLocation>
</comment>
<accession>A0A9P6L6B1</accession>
<dbReference type="Proteomes" id="UP000736335">
    <property type="component" value="Unassembled WGS sequence"/>
</dbReference>
<protein>
    <recommendedName>
        <fullName evidence="3">Cx9C motif-containing protein 4, mitochondrial</fullName>
    </recommendedName>
</protein>
<evidence type="ECO:0000256" key="6">
    <source>
        <dbReference type="PIRSR" id="PIRSR627179-50"/>
    </source>
</evidence>
<sequence>MADTTKTLKPNECQAEACDLQACLGKNTYDPSKCDAQLRKLYECCGNMYDRTNGKGESTACPIPSVVRSTLIGNTSTPVRMYHLETLPSRSTIPRYVVSLRAWASSHRPPAEICFVISDVYCALPALASE</sequence>
<evidence type="ECO:0000256" key="4">
    <source>
        <dbReference type="ARBA" id="ARBA00023128"/>
    </source>
</evidence>
<evidence type="ECO:0000313" key="7">
    <source>
        <dbReference type="EMBL" id="KAF9784034.1"/>
    </source>
</evidence>
<evidence type="ECO:0000256" key="5">
    <source>
        <dbReference type="ARBA" id="ARBA00023157"/>
    </source>
</evidence>
<evidence type="ECO:0000256" key="2">
    <source>
        <dbReference type="ARBA" id="ARBA00009858"/>
    </source>
</evidence>
<keyword evidence="8" id="KW-1185">Reference proteome</keyword>
<dbReference type="PANTHER" id="PTHR15590">
    <property type="entry name" value="CX9C MOTIF-CONTAINING PROTEIN 4"/>
    <property type="match status" value="1"/>
</dbReference>
<reference evidence="7" key="2">
    <citation type="submission" date="2020-11" db="EMBL/GenBank/DDBJ databases">
        <authorList>
            <consortium name="DOE Joint Genome Institute"/>
            <person name="Kuo A."/>
            <person name="Miyauchi S."/>
            <person name="Kiss E."/>
            <person name="Drula E."/>
            <person name="Kohler A."/>
            <person name="Sanchez-Garcia M."/>
            <person name="Andreopoulos B."/>
            <person name="Barry K.W."/>
            <person name="Bonito G."/>
            <person name="Buee M."/>
            <person name="Carver A."/>
            <person name="Chen C."/>
            <person name="Cichocki N."/>
            <person name="Clum A."/>
            <person name="Culley D."/>
            <person name="Crous P.W."/>
            <person name="Fauchery L."/>
            <person name="Girlanda M."/>
            <person name="Hayes R."/>
            <person name="Keri Z."/>
            <person name="Labutti K."/>
            <person name="Lipzen A."/>
            <person name="Lombard V."/>
            <person name="Magnuson J."/>
            <person name="Maillard F."/>
            <person name="Morin E."/>
            <person name="Murat C."/>
            <person name="Nolan M."/>
            <person name="Ohm R."/>
            <person name="Pangilinan J."/>
            <person name="Pereira M."/>
            <person name="Perotto S."/>
            <person name="Peter M."/>
            <person name="Riley R."/>
            <person name="Sitrit Y."/>
            <person name="Stielow B."/>
            <person name="Szollosi G."/>
            <person name="Zifcakova L."/>
            <person name="Stursova M."/>
            <person name="Spatafora J.W."/>
            <person name="Tedersoo L."/>
            <person name="Vaario L.-M."/>
            <person name="Yamada A."/>
            <person name="Yan M."/>
            <person name="Wang P."/>
            <person name="Xu J."/>
            <person name="Bruns T."/>
            <person name="Baldrian P."/>
            <person name="Vilgalys R."/>
            <person name="Henrissat B."/>
            <person name="Grigoriev I.V."/>
            <person name="Hibbett D."/>
            <person name="Nagy L.G."/>
            <person name="Martin F.M."/>
        </authorList>
    </citation>
    <scope>NUCLEOTIDE SEQUENCE</scope>
    <source>
        <strain evidence="7">UH-Tt-Lm1</strain>
    </source>
</reference>
<reference evidence="7" key="1">
    <citation type="journal article" date="2020" name="Nat. Commun.">
        <title>Large-scale genome sequencing of mycorrhizal fungi provides insights into the early evolution of symbiotic traits.</title>
        <authorList>
            <person name="Miyauchi S."/>
            <person name="Kiss E."/>
            <person name="Kuo A."/>
            <person name="Drula E."/>
            <person name="Kohler A."/>
            <person name="Sanchez-Garcia M."/>
            <person name="Morin E."/>
            <person name="Andreopoulos B."/>
            <person name="Barry K.W."/>
            <person name="Bonito G."/>
            <person name="Buee M."/>
            <person name="Carver A."/>
            <person name="Chen C."/>
            <person name="Cichocki N."/>
            <person name="Clum A."/>
            <person name="Culley D."/>
            <person name="Crous P.W."/>
            <person name="Fauchery L."/>
            <person name="Girlanda M."/>
            <person name="Hayes R.D."/>
            <person name="Keri Z."/>
            <person name="LaButti K."/>
            <person name="Lipzen A."/>
            <person name="Lombard V."/>
            <person name="Magnuson J."/>
            <person name="Maillard F."/>
            <person name="Murat C."/>
            <person name="Nolan M."/>
            <person name="Ohm R.A."/>
            <person name="Pangilinan J."/>
            <person name="Pereira M.F."/>
            <person name="Perotto S."/>
            <person name="Peter M."/>
            <person name="Pfister S."/>
            <person name="Riley R."/>
            <person name="Sitrit Y."/>
            <person name="Stielow J.B."/>
            <person name="Szollosi G."/>
            <person name="Zifcakova L."/>
            <person name="Stursova M."/>
            <person name="Spatafora J.W."/>
            <person name="Tedersoo L."/>
            <person name="Vaario L.M."/>
            <person name="Yamada A."/>
            <person name="Yan M."/>
            <person name="Wang P."/>
            <person name="Xu J."/>
            <person name="Bruns T."/>
            <person name="Baldrian P."/>
            <person name="Vilgalys R."/>
            <person name="Dunand C."/>
            <person name="Henrissat B."/>
            <person name="Grigoriev I.V."/>
            <person name="Hibbett D."/>
            <person name="Nagy L.G."/>
            <person name="Martin F.M."/>
        </authorList>
    </citation>
    <scope>NUCLEOTIDE SEQUENCE</scope>
    <source>
        <strain evidence="7">UH-Tt-Lm1</strain>
    </source>
</reference>
<comment type="similarity">
    <text evidence="2">Belongs to the CMC4 family.</text>
</comment>
<proteinExistence type="inferred from homology"/>
<dbReference type="Pfam" id="PF08991">
    <property type="entry name" value="CMC4"/>
    <property type="match status" value="1"/>
</dbReference>
<keyword evidence="4" id="KW-0496">Mitochondrion</keyword>
<evidence type="ECO:0000256" key="1">
    <source>
        <dbReference type="ARBA" id="ARBA00004569"/>
    </source>
</evidence>
<dbReference type="PANTHER" id="PTHR15590:SF0">
    <property type="entry name" value="CX9C MOTIF-CONTAINING PROTEIN 4"/>
    <property type="match status" value="1"/>
</dbReference>
<dbReference type="Gene3D" id="1.10.287.1130">
    <property type="entry name" value="CytochromE C oxidase copper chaperone"/>
    <property type="match status" value="1"/>
</dbReference>
<evidence type="ECO:0000256" key="3">
    <source>
        <dbReference type="ARBA" id="ARBA00019406"/>
    </source>
</evidence>
<feature type="disulfide bond" evidence="6">
    <location>
        <begin position="13"/>
        <end position="44"/>
    </location>
</feature>
<feature type="disulfide bond" evidence="6">
    <location>
        <begin position="45"/>
        <end position="61"/>
    </location>
</feature>
<feature type="disulfide bond" evidence="6">
    <location>
        <begin position="23"/>
        <end position="34"/>
    </location>
</feature>
<name>A0A9P6L6B1_9AGAM</name>
<dbReference type="AlphaFoldDB" id="A0A9P6L6B1"/>
<comment type="caution">
    <text evidence="7">The sequence shown here is derived from an EMBL/GenBank/DDBJ whole genome shotgun (WGS) entry which is preliminary data.</text>
</comment>
<dbReference type="InterPro" id="IPR027179">
    <property type="entry name" value="CMC4"/>
</dbReference>
<evidence type="ECO:0000313" key="8">
    <source>
        <dbReference type="Proteomes" id="UP000736335"/>
    </source>
</evidence>
<dbReference type="SUPFAM" id="SSF47072">
    <property type="entry name" value="Cysteine alpha-hairpin motif"/>
    <property type="match status" value="1"/>
</dbReference>
<organism evidence="7 8">
    <name type="scientific">Thelephora terrestris</name>
    <dbReference type="NCBI Taxonomy" id="56493"/>
    <lineage>
        <taxon>Eukaryota</taxon>
        <taxon>Fungi</taxon>
        <taxon>Dikarya</taxon>
        <taxon>Basidiomycota</taxon>
        <taxon>Agaricomycotina</taxon>
        <taxon>Agaricomycetes</taxon>
        <taxon>Thelephorales</taxon>
        <taxon>Thelephoraceae</taxon>
        <taxon>Thelephora</taxon>
    </lineage>
</organism>
<dbReference type="OrthoDB" id="13601at2759"/>
<dbReference type="PROSITE" id="PS51808">
    <property type="entry name" value="CHCH"/>
    <property type="match status" value="1"/>
</dbReference>
<gene>
    <name evidence="7" type="ORF">BJ322DRAFT_891074</name>
</gene>
<dbReference type="EMBL" id="WIUZ02000009">
    <property type="protein sequence ID" value="KAF9784034.1"/>
    <property type="molecule type" value="Genomic_DNA"/>
</dbReference>